<dbReference type="InterPro" id="IPR020449">
    <property type="entry name" value="Tscrpt_reg_AraC-type_HTH"/>
</dbReference>
<gene>
    <name evidence="6" type="ORF">G8770_12845</name>
</gene>
<dbReference type="PANTHER" id="PTHR43130">
    <property type="entry name" value="ARAC-FAMILY TRANSCRIPTIONAL REGULATOR"/>
    <property type="match status" value="1"/>
</dbReference>
<evidence type="ECO:0000256" key="2">
    <source>
        <dbReference type="ARBA" id="ARBA00023125"/>
    </source>
</evidence>
<dbReference type="PROSITE" id="PS00041">
    <property type="entry name" value="HTH_ARAC_FAMILY_1"/>
    <property type="match status" value="1"/>
</dbReference>
<keyword evidence="2" id="KW-0238">DNA-binding</keyword>
<keyword evidence="7" id="KW-1185">Reference proteome</keyword>
<dbReference type="SUPFAM" id="SSF46689">
    <property type="entry name" value="Homeodomain-like"/>
    <property type="match status" value="2"/>
</dbReference>
<dbReference type="Pfam" id="PF12833">
    <property type="entry name" value="HTH_18"/>
    <property type="match status" value="1"/>
</dbReference>
<dbReference type="PANTHER" id="PTHR43130:SF3">
    <property type="entry name" value="HTH-TYPE TRANSCRIPTIONAL REGULATOR RV1931C"/>
    <property type="match status" value="1"/>
</dbReference>
<organism evidence="6 7">
    <name type="scientific">Pseudomaricurvus hydrocarbonicus</name>
    <dbReference type="NCBI Taxonomy" id="1470433"/>
    <lineage>
        <taxon>Bacteria</taxon>
        <taxon>Pseudomonadati</taxon>
        <taxon>Pseudomonadota</taxon>
        <taxon>Gammaproteobacteria</taxon>
        <taxon>Cellvibrionales</taxon>
        <taxon>Cellvibrionaceae</taxon>
        <taxon>Pseudomaricurvus</taxon>
    </lineage>
</organism>
<dbReference type="Gene3D" id="3.40.50.880">
    <property type="match status" value="1"/>
</dbReference>
<accession>A0A9E5MM66</accession>
<dbReference type="CDD" id="cd03136">
    <property type="entry name" value="GATase1_AraC_ArgR_like"/>
    <property type="match status" value="1"/>
</dbReference>
<evidence type="ECO:0000259" key="5">
    <source>
        <dbReference type="PROSITE" id="PS01124"/>
    </source>
</evidence>
<keyword evidence="1" id="KW-0805">Transcription regulation</keyword>
<keyword evidence="3" id="KW-0804">Transcription</keyword>
<comment type="caution">
    <text evidence="6">The sequence shown here is derived from an EMBL/GenBank/DDBJ whole genome shotgun (WGS) entry which is preliminary data.</text>
</comment>
<evidence type="ECO:0000256" key="1">
    <source>
        <dbReference type="ARBA" id="ARBA00023015"/>
    </source>
</evidence>
<reference evidence="6" key="1">
    <citation type="submission" date="2020-03" db="EMBL/GenBank/DDBJ databases">
        <authorList>
            <person name="Guo F."/>
        </authorList>
    </citation>
    <scope>NUCLEOTIDE SEQUENCE</scope>
    <source>
        <strain evidence="6">JCM 30134</strain>
    </source>
</reference>
<dbReference type="SUPFAM" id="SSF52317">
    <property type="entry name" value="Class I glutamine amidotransferase-like"/>
    <property type="match status" value="1"/>
</dbReference>
<feature type="domain" description="HTH araC/xylS-type" evidence="5">
    <location>
        <begin position="222"/>
        <end position="320"/>
    </location>
</feature>
<evidence type="ECO:0000256" key="4">
    <source>
        <dbReference type="SAM" id="Phobius"/>
    </source>
</evidence>
<dbReference type="PRINTS" id="PR00032">
    <property type="entry name" value="HTHARAC"/>
</dbReference>
<keyword evidence="4" id="KW-1133">Transmembrane helix</keyword>
<protein>
    <submittedName>
        <fullName evidence="6">GlxA family transcriptional regulator</fullName>
    </submittedName>
</protein>
<dbReference type="GO" id="GO:0043565">
    <property type="term" value="F:sequence-specific DNA binding"/>
    <property type="evidence" value="ECO:0007669"/>
    <property type="project" value="InterPro"/>
</dbReference>
<keyword evidence="4" id="KW-0812">Transmembrane</keyword>
<dbReference type="InterPro" id="IPR029062">
    <property type="entry name" value="Class_I_gatase-like"/>
</dbReference>
<dbReference type="GO" id="GO:0003700">
    <property type="term" value="F:DNA-binding transcription factor activity"/>
    <property type="evidence" value="ECO:0007669"/>
    <property type="project" value="InterPro"/>
</dbReference>
<proteinExistence type="predicted"/>
<dbReference type="InterPro" id="IPR018062">
    <property type="entry name" value="HTH_AraC-typ_CS"/>
</dbReference>
<dbReference type="PROSITE" id="PS01124">
    <property type="entry name" value="HTH_ARAC_FAMILY_2"/>
    <property type="match status" value="1"/>
</dbReference>
<evidence type="ECO:0000313" key="7">
    <source>
        <dbReference type="Proteomes" id="UP000787472"/>
    </source>
</evidence>
<keyword evidence="4" id="KW-0472">Membrane</keyword>
<feature type="transmembrane region" description="Helical" evidence="4">
    <location>
        <begin position="12"/>
        <end position="30"/>
    </location>
</feature>
<name>A0A9E5MM66_9GAMM</name>
<dbReference type="InterPro" id="IPR052158">
    <property type="entry name" value="INH-QAR"/>
</dbReference>
<dbReference type="EMBL" id="JAAONZ010000009">
    <property type="protein sequence ID" value="NHO66428.1"/>
    <property type="molecule type" value="Genomic_DNA"/>
</dbReference>
<dbReference type="InterPro" id="IPR018060">
    <property type="entry name" value="HTH_AraC"/>
</dbReference>
<dbReference type="Proteomes" id="UP000787472">
    <property type="component" value="Unassembled WGS sequence"/>
</dbReference>
<evidence type="ECO:0000313" key="6">
    <source>
        <dbReference type="EMBL" id="NHO66428.1"/>
    </source>
</evidence>
<dbReference type="AlphaFoldDB" id="A0A9E5MM66"/>
<dbReference type="SMART" id="SM00342">
    <property type="entry name" value="HTH_ARAC"/>
    <property type="match status" value="1"/>
</dbReference>
<dbReference type="RefSeq" id="WP_167187208.1">
    <property type="nucleotide sequence ID" value="NZ_JAAONZ010000009.1"/>
</dbReference>
<sequence>MFADRTPQLPLRITFLLIPGYSMIGVSAMIDPLRWANRIKEKDVYEWEIVSLEGQSVCASNGLMLESVRRFADVESTDMLVVCAGFDPQSHESSAVFGPLRRLAQMGTLLGGQDTGSHLLAAAGLLDGYRAAMHWEHLNSFTEDFPDVEAVDDIYEVDRDRFSCSGGLSGLDLMLYLIETMYGNELALAVSDELIYTHRRQADHPQRMTIQARFGINNAKLISAIKLMQRKLEDPLSIGTLANQVHVSERELERLFRKFLDTTPATFYRDLRLEQARLLLHQTARNITSVAVACGFTSVSHFSRCYKARYGRTPSKDRVAESYSAS</sequence>
<dbReference type="InterPro" id="IPR009057">
    <property type="entry name" value="Homeodomain-like_sf"/>
</dbReference>
<evidence type="ECO:0000256" key="3">
    <source>
        <dbReference type="ARBA" id="ARBA00023163"/>
    </source>
</evidence>
<dbReference type="Gene3D" id="1.10.10.60">
    <property type="entry name" value="Homeodomain-like"/>
    <property type="match status" value="1"/>
</dbReference>